<keyword evidence="13" id="KW-1185">Reference proteome</keyword>
<evidence type="ECO:0000256" key="8">
    <source>
        <dbReference type="ARBA" id="ARBA00023180"/>
    </source>
</evidence>
<dbReference type="AlphaFoldDB" id="A0A1I8JLN0"/>
<dbReference type="Proteomes" id="UP000095280">
    <property type="component" value="Unplaced"/>
</dbReference>
<evidence type="ECO:0000259" key="12">
    <source>
        <dbReference type="PROSITE" id="PS50262"/>
    </source>
</evidence>
<feature type="transmembrane region" description="Helical" evidence="11">
    <location>
        <begin position="12"/>
        <end position="33"/>
    </location>
</feature>
<keyword evidence="5" id="KW-0297">G-protein coupled receptor</keyword>
<protein>
    <submittedName>
        <fullName evidence="14">G_PROTEIN_RECEP_F1_2 domain-containing protein</fullName>
    </submittedName>
</protein>
<evidence type="ECO:0000256" key="7">
    <source>
        <dbReference type="ARBA" id="ARBA00023170"/>
    </source>
</evidence>
<name>A0A1I8JLN0_9PLAT</name>
<keyword evidence="7" id="KW-0675">Receptor</keyword>
<dbReference type="InterPro" id="IPR017452">
    <property type="entry name" value="GPCR_Rhodpsn_7TM"/>
</dbReference>
<organism evidence="13 14">
    <name type="scientific">Macrostomum lignano</name>
    <dbReference type="NCBI Taxonomy" id="282301"/>
    <lineage>
        <taxon>Eukaryota</taxon>
        <taxon>Metazoa</taxon>
        <taxon>Spiralia</taxon>
        <taxon>Lophotrochozoa</taxon>
        <taxon>Platyhelminthes</taxon>
        <taxon>Rhabditophora</taxon>
        <taxon>Macrostomorpha</taxon>
        <taxon>Macrostomida</taxon>
        <taxon>Macrostomidae</taxon>
        <taxon>Macrostomum</taxon>
    </lineage>
</organism>
<evidence type="ECO:0000256" key="1">
    <source>
        <dbReference type="ARBA" id="ARBA00004651"/>
    </source>
</evidence>
<dbReference type="PANTHER" id="PTHR24248:SF174">
    <property type="entry name" value="TYRAMINE_OCTOPAMINE RECEPTOR"/>
    <property type="match status" value="1"/>
</dbReference>
<dbReference type="Gene3D" id="1.20.1070.10">
    <property type="entry name" value="Rhodopsin 7-helix transmembrane proteins"/>
    <property type="match status" value="2"/>
</dbReference>
<keyword evidence="2" id="KW-1003">Cell membrane</keyword>
<feature type="compositionally biased region" description="Basic and acidic residues" evidence="10">
    <location>
        <begin position="138"/>
        <end position="147"/>
    </location>
</feature>
<evidence type="ECO:0000313" key="13">
    <source>
        <dbReference type="Proteomes" id="UP000095280"/>
    </source>
</evidence>
<dbReference type="GO" id="GO:0005886">
    <property type="term" value="C:plasma membrane"/>
    <property type="evidence" value="ECO:0007669"/>
    <property type="project" value="UniProtKB-SubCell"/>
</dbReference>
<keyword evidence="3 11" id="KW-0812">Transmembrane</keyword>
<dbReference type="PROSITE" id="PS50262">
    <property type="entry name" value="G_PROTEIN_RECEP_F1_2"/>
    <property type="match status" value="1"/>
</dbReference>
<dbReference type="Pfam" id="PF00001">
    <property type="entry name" value="7tm_1"/>
    <property type="match status" value="1"/>
</dbReference>
<keyword evidence="8" id="KW-0325">Glycoprotein</keyword>
<feature type="domain" description="G-protein coupled receptors family 1 profile" evidence="12">
    <location>
        <begin position="1"/>
        <end position="323"/>
    </location>
</feature>
<dbReference type="WBParaSite" id="snap_masked-unitig_20574-processed-gene-0.0-mRNA-1">
    <property type="protein sequence ID" value="snap_masked-unitig_20574-processed-gene-0.0-mRNA-1"/>
    <property type="gene ID" value="snap_masked-unitig_20574-processed-gene-0.0"/>
</dbReference>
<dbReference type="SUPFAM" id="SSF81321">
    <property type="entry name" value="Family A G protein-coupled receptor-like"/>
    <property type="match status" value="1"/>
</dbReference>
<evidence type="ECO:0000256" key="2">
    <source>
        <dbReference type="ARBA" id="ARBA00022475"/>
    </source>
</evidence>
<sequence>AHWVFGIAICNIWLSLDVLYCTASIWSLVVIAFDRFTATAFPIWYREQRKRASAATRCSSGCCLSGLICLPHLVGWNGKKFINPIEKFKKSLCDLFNEKNYVLYSATGSFILPLVVMIRALFEDLRGSAASGSGAQAESEKRPEHVGRVAASQKHSSSQQQPQQHDEERPTVAINGEDASTLVALNAPPAAAWIDHQGTSASPTESVCEEEETQLQQRQQHAKRKCSSREGTSSSTGILKATIISTSSIFSGRISESSAPLSECSSSSVIFIVCWMPFTLMYLIRGLTSDSARRRQPLQDCRSGPGAGDLAGLREQRSQPILYTIFNKDFRLAFKKLT</sequence>
<evidence type="ECO:0000256" key="5">
    <source>
        <dbReference type="ARBA" id="ARBA00023040"/>
    </source>
</evidence>
<dbReference type="PANTHER" id="PTHR24248">
    <property type="entry name" value="ADRENERGIC RECEPTOR-RELATED G-PROTEIN COUPLED RECEPTOR"/>
    <property type="match status" value="1"/>
</dbReference>
<dbReference type="PRINTS" id="PR00237">
    <property type="entry name" value="GPCRRHODOPSN"/>
</dbReference>
<keyword evidence="6 11" id="KW-0472">Membrane</keyword>
<dbReference type="InterPro" id="IPR000276">
    <property type="entry name" value="GPCR_Rhodpsn"/>
</dbReference>
<feature type="region of interest" description="Disordered" evidence="10">
    <location>
        <begin position="196"/>
        <end position="233"/>
    </location>
</feature>
<reference evidence="14" key="1">
    <citation type="submission" date="2016-11" db="UniProtKB">
        <authorList>
            <consortium name="WormBaseParasite"/>
        </authorList>
    </citation>
    <scope>IDENTIFICATION</scope>
</reference>
<evidence type="ECO:0000256" key="10">
    <source>
        <dbReference type="SAM" id="MobiDB-lite"/>
    </source>
</evidence>
<feature type="transmembrane region" description="Helical" evidence="11">
    <location>
        <begin position="101"/>
        <end position="122"/>
    </location>
</feature>
<evidence type="ECO:0000256" key="4">
    <source>
        <dbReference type="ARBA" id="ARBA00022989"/>
    </source>
</evidence>
<evidence type="ECO:0000256" key="9">
    <source>
        <dbReference type="ARBA" id="ARBA00023224"/>
    </source>
</evidence>
<feature type="compositionally biased region" description="Low complexity" evidence="10">
    <location>
        <begin position="152"/>
        <end position="163"/>
    </location>
</feature>
<feature type="region of interest" description="Disordered" evidence="10">
    <location>
        <begin position="131"/>
        <end position="169"/>
    </location>
</feature>
<evidence type="ECO:0000256" key="6">
    <source>
        <dbReference type="ARBA" id="ARBA00023136"/>
    </source>
</evidence>
<comment type="subcellular location">
    <subcellularLocation>
        <location evidence="1">Cell membrane</location>
        <topology evidence="1">Multi-pass membrane protein</topology>
    </subcellularLocation>
</comment>
<proteinExistence type="predicted"/>
<evidence type="ECO:0000313" key="14">
    <source>
        <dbReference type="WBParaSite" id="snap_masked-unitig_20574-processed-gene-0.0-mRNA-1"/>
    </source>
</evidence>
<keyword evidence="4 11" id="KW-1133">Transmembrane helix</keyword>
<accession>A0A1I8JLN0</accession>
<evidence type="ECO:0000256" key="11">
    <source>
        <dbReference type="SAM" id="Phobius"/>
    </source>
</evidence>
<dbReference type="GO" id="GO:0004930">
    <property type="term" value="F:G protein-coupled receptor activity"/>
    <property type="evidence" value="ECO:0007669"/>
    <property type="project" value="UniProtKB-KW"/>
</dbReference>
<keyword evidence="9" id="KW-0807">Transducer</keyword>
<evidence type="ECO:0000256" key="3">
    <source>
        <dbReference type="ARBA" id="ARBA00022692"/>
    </source>
</evidence>